<protein>
    <recommendedName>
        <fullName evidence="3">DUF2971 domain-containing protein</fullName>
    </recommendedName>
</protein>
<proteinExistence type="predicted"/>
<dbReference type="Proteomes" id="UP000588068">
    <property type="component" value="Unassembled WGS sequence"/>
</dbReference>
<sequence>MQDDQSDELEARRQHYEKLLRAEVRLMPKFLYKYRAGNADDLSALEQRKVWFPSFARLVDEYDGKLRPKIELAVRWRNLVQFPMHGPHGEVQFIPFALVMEGPTGPVEPTPEQKAELDGFVDQLMTFAAAVGCYSLCADGQSHRMWKEYGADFSGYCIEYDWRMDPETVELRDSRTLAVDTQYFDELPQHDYGLLRLESRDIVLNKLFRPKLRRYEFEKEWRILTRQGERLCPEPGPISAITFGDKTPDEVKQRIRHVFREHPSIVFRRARALGDETVEIVAD</sequence>
<evidence type="ECO:0000313" key="2">
    <source>
        <dbReference type="Proteomes" id="UP000588068"/>
    </source>
</evidence>
<evidence type="ECO:0000313" key="1">
    <source>
        <dbReference type="EMBL" id="MBB6091856.1"/>
    </source>
</evidence>
<dbReference type="EMBL" id="JACHHZ010000001">
    <property type="protein sequence ID" value="MBB6091856.1"/>
    <property type="molecule type" value="Genomic_DNA"/>
</dbReference>
<reference evidence="1 2" key="1">
    <citation type="submission" date="2020-08" db="EMBL/GenBank/DDBJ databases">
        <title>Genomic Encyclopedia of Type Strains, Phase IV (KMG-IV): sequencing the most valuable type-strain genomes for metagenomic binning, comparative biology and taxonomic classification.</title>
        <authorList>
            <person name="Goeker M."/>
        </authorList>
    </citation>
    <scope>NUCLEOTIDE SEQUENCE [LARGE SCALE GENOMIC DNA]</scope>
    <source>
        <strain evidence="1 2">DSM 26723</strain>
    </source>
</reference>
<comment type="caution">
    <text evidence="1">The sequence shown here is derived from an EMBL/GenBank/DDBJ whole genome shotgun (WGS) entry which is preliminary data.</text>
</comment>
<name>A0A841HGF9_9GAMM</name>
<dbReference type="AlphaFoldDB" id="A0A841HGF9"/>
<organism evidence="1 2">
    <name type="scientific">Povalibacter uvarum</name>
    <dbReference type="NCBI Taxonomy" id="732238"/>
    <lineage>
        <taxon>Bacteria</taxon>
        <taxon>Pseudomonadati</taxon>
        <taxon>Pseudomonadota</taxon>
        <taxon>Gammaproteobacteria</taxon>
        <taxon>Steroidobacterales</taxon>
        <taxon>Steroidobacteraceae</taxon>
        <taxon>Povalibacter</taxon>
    </lineage>
</organism>
<keyword evidence="2" id="KW-1185">Reference proteome</keyword>
<accession>A0A841HGF9</accession>
<evidence type="ECO:0008006" key="3">
    <source>
        <dbReference type="Google" id="ProtNLM"/>
    </source>
</evidence>
<dbReference type="RefSeq" id="WP_184329626.1">
    <property type="nucleotide sequence ID" value="NZ_JACHHZ010000001.1"/>
</dbReference>
<gene>
    <name evidence="1" type="ORF">HNQ60_000702</name>
</gene>